<dbReference type="Proteomes" id="UP000254492">
    <property type="component" value="Unassembled WGS sequence"/>
</dbReference>
<evidence type="ECO:0000313" key="3">
    <source>
        <dbReference type="Proteomes" id="UP000254492"/>
    </source>
</evidence>
<feature type="transmembrane region" description="Helical" evidence="1">
    <location>
        <begin position="12"/>
        <end position="31"/>
    </location>
</feature>
<evidence type="ECO:0000256" key="1">
    <source>
        <dbReference type="SAM" id="Phobius"/>
    </source>
</evidence>
<keyword evidence="3" id="KW-1185">Reference proteome</keyword>
<dbReference type="EMBL" id="QRAY01000008">
    <property type="protein sequence ID" value="RDS59492.1"/>
    <property type="molecule type" value="Genomic_DNA"/>
</dbReference>
<organism evidence="2 3">
    <name type="scientific">Weissella thailandensis</name>
    <dbReference type="NCBI Taxonomy" id="89061"/>
    <lineage>
        <taxon>Bacteria</taxon>
        <taxon>Bacillati</taxon>
        <taxon>Bacillota</taxon>
        <taxon>Bacilli</taxon>
        <taxon>Lactobacillales</taxon>
        <taxon>Lactobacillaceae</taxon>
        <taxon>Weissella</taxon>
    </lineage>
</organism>
<comment type="caution">
    <text evidence="2">The sequence shown here is derived from an EMBL/GenBank/DDBJ whole genome shotgun (WGS) entry which is preliminary data.</text>
</comment>
<dbReference type="RefSeq" id="WP_115471022.1">
    <property type="nucleotide sequence ID" value="NZ_BJEC01000007.1"/>
</dbReference>
<feature type="transmembrane region" description="Helical" evidence="1">
    <location>
        <begin position="37"/>
        <end position="58"/>
    </location>
</feature>
<feature type="transmembrane region" description="Helical" evidence="1">
    <location>
        <begin position="123"/>
        <end position="141"/>
    </location>
</feature>
<proteinExistence type="predicted"/>
<name>A0ABX9I4J4_9LACO</name>
<gene>
    <name evidence="2" type="ORF">DWV05_05260</name>
</gene>
<reference evidence="2 3" key="1">
    <citation type="submission" date="2018-07" db="EMBL/GenBank/DDBJ databases">
        <title>Genome-based reclassification of Weissella jogaejeotgali as Weissella thailandensis.</title>
        <authorList>
            <person name="Chun J."/>
            <person name="Kim B.-Y."/>
            <person name="Kwak M.-J."/>
        </authorList>
    </citation>
    <scope>NUCLEOTIDE SEQUENCE [LARGE SCALE GENOMIC DNA]</scope>
    <source>
        <strain evidence="2 3">KCTC 3751</strain>
    </source>
</reference>
<keyword evidence="1" id="KW-1133">Transmembrane helix</keyword>
<feature type="transmembrane region" description="Helical" evidence="1">
    <location>
        <begin position="98"/>
        <end position="117"/>
    </location>
</feature>
<evidence type="ECO:0000313" key="2">
    <source>
        <dbReference type="EMBL" id="RDS59492.1"/>
    </source>
</evidence>
<keyword evidence="1" id="KW-0472">Membrane</keyword>
<protein>
    <submittedName>
        <fullName evidence="2">Uncharacterized protein</fullName>
    </submittedName>
</protein>
<accession>A0ABX9I4J4</accession>
<keyword evidence="1" id="KW-0812">Transmembrane</keyword>
<sequence>MLEYLTTRRTGLMYAYTVCVSLMYLLVLSQSEEKMHIVFFLILICFLPLMIIIDLALIGREMYRRYKEYKQAHSSEPLYREKLLDYVTDSSAWQVPNYVIYLLPVIIVIQCISLIWVRQAMDVILVCVVIILGIWLFVRQWRQK</sequence>